<evidence type="ECO:0000313" key="2">
    <source>
        <dbReference type="Proteomes" id="UP000577707"/>
    </source>
</evidence>
<dbReference type="Pfam" id="PF10824">
    <property type="entry name" value="T7SS_ESX_EspC"/>
    <property type="match status" value="1"/>
</dbReference>
<sequence length="554" mass="59690">MTDPEVRYRSLVSGDSGSIGGIVGDLEMASRDVADVADQAAETIDVPVWSSMANAMFRMRASALVTGLDLNHDAVVRARGALDSAMRSYDDMVGKADLIIGIWRSRPRAPIPLVDEMMARVIDSTLMTLGTSYNSALANATAFLTGDEVDLDKLDEDARGWVEKGLDRSRNWYDESGSYRGPLIPNTMATGDERGWVPQGLGYDDENGILLQSYYDSDDENGDGKLSLIDETSGTEISNVTLEGASGHVGGVTVDGDTVYVSSGGQLHQYSMSDLRKAKQGESVPPSGPPADVEASSYTAVHGNSLFVGSFDGSKMYRYQKVDGQWDFDNPVETINTPPDVQGVVVRDGEYVFSTSWGRDKPSSLIVQNRDDETDRSDPYPYPNMAEGIVEVDGEIITTYESGSGAYRDPGSRSFAEWLRGEHPDADLWSSPYMTRTPLSELGLEPDGAGGDIEVQPETLRKAAATYAASAGRLRRIAGGVESVGVQSAWFGEVPAAEMLAQSITKVLSRAASSLDAGRDAMERLGDALDEAAVTYQRTDDETAGRGKRLEGRL</sequence>
<reference evidence="1 2" key="1">
    <citation type="submission" date="2020-08" db="EMBL/GenBank/DDBJ databases">
        <title>Genomic Encyclopedia of Type Strains, Phase III (KMG-III): the genomes of soil and plant-associated and newly described type strains.</title>
        <authorList>
            <person name="Whitman W."/>
        </authorList>
    </citation>
    <scope>NUCLEOTIDE SEQUENCE [LARGE SCALE GENOMIC DNA]</scope>
    <source>
        <strain evidence="1 2">CECT 3302</strain>
    </source>
</reference>
<accession>A0A7W5A698</accession>
<dbReference type="Gene3D" id="2.130.10.10">
    <property type="entry name" value="YVTN repeat-like/Quinoprotein amine dehydrogenase"/>
    <property type="match status" value="1"/>
</dbReference>
<dbReference type="RefSeq" id="WP_183547340.1">
    <property type="nucleotide sequence ID" value="NZ_BMQT01000005.1"/>
</dbReference>
<dbReference type="Gene3D" id="1.10.287.1060">
    <property type="entry name" value="ESAT-6-like"/>
    <property type="match status" value="1"/>
</dbReference>
<dbReference type="AlphaFoldDB" id="A0A7W5A698"/>
<dbReference type="SUPFAM" id="SSF140453">
    <property type="entry name" value="EsxAB dimer-like"/>
    <property type="match status" value="1"/>
</dbReference>
<dbReference type="Proteomes" id="UP000577707">
    <property type="component" value="Unassembled WGS sequence"/>
</dbReference>
<dbReference type="GO" id="GO:0009306">
    <property type="term" value="P:protein secretion"/>
    <property type="evidence" value="ECO:0007669"/>
    <property type="project" value="InterPro"/>
</dbReference>
<comment type="caution">
    <text evidence="1">The sequence shown here is derived from an EMBL/GenBank/DDBJ whole genome shotgun (WGS) entry which is preliminary data.</text>
</comment>
<dbReference type="InterPro" id="IPR015943">
    <property type="entry name" value="WD40/YVTN_repeat-like_dom_sf"/>
</dbReference>
<dbReference type="InterPro" id="IPR022536">
    <property type="entry name" value="EspC"/>
</dbReference>
<organism evidence="1 2">
    <name type="scientific">Nocardioides albus</name>
    <dbReference type="NCBI Taxonomy" id="1841"/>
    <lineage>
        <taxon>Bacteria</taxon>
        <taxon>Bacillati</taxon>
        <taxon>Actinomycetota</taxon>
        <taxon>Actinomycetes</taxon>
        <taxon>Propionibacteriales</taxon>
        <taxon>Nocardioidaceae</taxon>
        <taxon>Nocardioides</taxon>
    </lineage>
</organism>
<protein>
    <submittedName>
        <fullName evidence="1">Uncharacterized protein YukE</fullName>
    </submittedName>
</protein>
<dbReference type="InterPro" id="IPR036689">
    <property type="entry name" value="ESAT-6-like_sf"/>
</dbReference>
<name>A0A7W5A698_9ACTN</name>
<gene>
    <name evidence="1" type="ORF">FHS12_003440</name>
</gene>
<keyword evidence="2" id="KW-1185">Reference proteome</keyword>
<dbReference type="EMBL" id="JACHXG010000007">
    <property type="protein sequence ID" value="MBB3090482.1"/>
    <property type="molecule type" value="Genomic_DNA"/>
</dbReference>
<evidence type="ECO:0000313" key="1">
    <source>
        <dbReference type="EMBL" id="MBB3090482.1"/>
    </source>
</evidence>
<proteinExistence type="predicted"/>
<dbReference type="SUPFAM" id="SSF75011">
    <property type="entry name" value="3-carboxy-cis,cis-mucoante lactonizing enzyme"/>
    <property type="match status" value="1"/>
</dbReference>